<comment type="similarity">
    <text evidence="8">Belongs to the PPP phosphatase family.</text>
</comment>
<evidence type="ECO:0000256" key="1">
    <source>
        <dbReference type="ARBA" id="ARBA00001936"/>
    </source>
</evidence>
<dbReference type="InterPro" id="IPR006186">
    <property type="entry name" value="Ser/Thr-sp_prot-phosphatase"/>
</dbReference>
<dbReference type="Proteomes" id="UP000076738">
    <property type="component" value="Unassembled WGS sequence"/>
</dbReference>
<dbReference type="GO" id="GO:0005634">
    <property type="term" value="C:nucleus"/>
    <property type="evidence" value="ECO:0007669"/>
    <property type="project" value="TreeGrafter"/>
</dbReference>
<sequence length="336" mass="38541">MNLNDIQKEVDIDSVIDRLLEVRGNRPGRNVNLHEYEIKYLCAKAREILIAQPILLELEAPIKICGDIHGQYYDLLRLFEYGGFPPEANYLFLGDYVDRGKQSLETICLLFAYKIKYPENFFMLRGNHEAASTNRIYGFYDECKRRYNIKLWKIFTDCFNCLPIAALIDDKIFCMHGGLSPDLQSMEQVRRVMRPTDLPDEGLLCDLLWADPDKEVTGWSPNDRGVSYTFGADVVLKFLDKHDLQLIVRAHQVVEDGYEFFAKRQLVTIFSAPNYCGEFDNAGAMMSVDESLLCSFQILKPAEKKPSKLTTMKKKGKGTRFEDSSHDAYGAYGSAW</sequence>
<dbReference type="GO" id="GO:0004722">
    <property type="term" value="F:protein serine/threonine phosphatase activity"/>
    <property type="evidence" value="ECO:0007669"/>
    <property type="project" value="UniProtKB-EC"/>
</dbReference>
<evidence type="ECO:0000256" key="7">
    <source>
        <dbReference type="ARBA" id="ARBA00048336"/>
    </source>
</evidence>
<dbReference type="GO" id="GO:0046872">
    <property type="term" value="F:metal ion binding"/>
    <property type="evidence" value="ECO:0007669"/>
    <property type="project" value="UniProtKB-KW"/>
</dbReference>
<evidence type="ECO:0000256" key="2">
    <source>
        <dbReference type="ARBA" id="ARBA00022723"/>
    </source>
</evidence>
<gene>
    <name evidence="10" type="ORF">CALVIDRAFT_114161</name>
</gene>
<dbReference type="EC" id="3.1.3.16" evidence="8"/>
<keyword evidence="3 8" id="KW-0378">Hydrolase</keyword>
<comment type="cofactor">
    <cofactor evidence="1">
        <name>Mn(2+)</name>
        <dbReference type="ChEBI" id="CHEBI:29035"/>
    </cofactor>
</comment>
<dbReference type="PANTHER" id="PTHR11668">
    <property type="entry name" value="SERINE/THREONINE PROTEIN PHOSPHATASE"/>
    <property type="match status" value="1"/>
</dbReference>
<accession>A0A167M5S1</accession>
<evidence type="ECO:0000256" key="8">
    <source>
        <dbReference type="RuleBase" id="RU004273"/>
    </source>
</evidence>
<dbReference type="Gene3D" id="3.60.21.10">
    <property type="match status" value="1"/>
</dbReference>
<name>A0A167M5S1_CALVF</name>
<dbReference type="CDD" id="cd07414">
    <property type="entry name" value="MPP_PP1_PPKL"/>
    <property type="match status" value="1"/>
</dbReference>
<dbReference type="PRINTS" id="PR00114">
    <property type="entry name" value="STPHPHTASE"/>
</dbReference>
<evidence type="ECO:0000256" key="4">
    <source>
        <dbReference type="ARBA" id="ARBA00022912"/>
    </source>
</evidence>
<dbReference type="GO" id="GO:0007346">
    <property type="term" value="P:regulation of mitotic cell cycle"/>
    <property type="evidence" value="ECO:0007669"/>
    <property type="project" value="TreeGrafter"/>
</dbReference>
<feature type="domain" description="Serine/threonine specific protein phosphatases" evidence="9">
    <location>
        <begin position="124"/>
        <end position="129"/>
    </location>
</feature>
<dbReference type="GO" id="GO:0000164">
    <property type="term" value="C:protein phosphatase type 1 complex"/>
    <property type="evidence" value="ECO:0007669"/>
    <property type="project" value="UniProtKB-ARBA"/>
</dbReference>
<evidence type="ECO:0000313" key="10">
    <source>
        <dbReference type="EMBL" id="KZO96363.1"/>
    </source>
</evidence>
<comment type="catalytic activity">
    <reaction evidence="7 8">
        <text>O-phospho-L-threonyl-[protein] + H2O = L-threonyl-[protein] + phosphate</text>
        <dbReference type="Rhea" id="RHEA:47004"/>
        <dbReference type="Rhea" id="RHEA-COMP:11060"/>
        <dbReference type="Rhea" id="RHEA-COMP:11605"/>
        <dbReference type="ChEBI" id="CHEBI:15377"/>
        <dbReference type="ChEBI" id="CHEBI:30013"/>
        <dbReference type="ChEBI" id="CHEBI:43474"/>
        <dbReference type="ChEBI" id="CHEBI:61977"/>
        <dbReference type="EC" id="3.1.3.16"/>
    </reaction>
</comment>
<evidence type="ECO:0000256" key="6">
    <source>
        <dbReference type="ARBA" id="ARBA00047761"/>
    </source>
</evidence>
<dbReference type="InterPro" id="IPR029052">
    <property type="entry name" value="Metallo-depent_PP-like"/>
</dbReference>
<dbReference type="FunFam" id="3.60.21.10:FF:000004">
    <property type="entry name" value="Serine/threonine-protein phosphatase"/>
    <property type="match status" value="1"/>
</dbReference>
<comment type="catalytic activity">
    <reaction evidence="6">
        <text>O-phospho-L-seryl-[protein] + H2O = L-seryl-[protein] + phosphate</text>
        <dbReference type="Rhea" id="RHEA:20629"/>
        <dbReference type="Rhea" id="RHEA-COMP:9863"/>
        <dbReference type="Rhea" id="RHEA-COMP:11604"/>
        <dbReference type="ChEBI" id="CHEBI:15377"/>
        <dbReference type="ChEBI" id="CHEBI:29999"/>
        <dbReference type="ChEBI" id="CHEBI:43474"/>
        <dbReference type="ChEBI" id="CHEBI:83421"/>
        <dbReference type="EC" id="3.1.3.16"/>
    </reaction>
</comment>
<dbReference type="InterPro" id="IPR031675">
    <property type="entry name" value="STPPase_N"/>
</dbReference>
<evidence type="ECO:0000256" key="5">
    <source>
        <dbReference type="ARBA" id="ARBA00023211"/>
    </source>
</evidence>
<dbReference type="GO" id="GO:0007059">
    <property type="term" value="P:chromosome segregation"/>
    <property type="evidence" value="ECO:0007669"/>
    <property type="project" value="TreeGrafter"/>
</dbReference>
<evidence type="ECO:0000256" key="3">
    <source>
        <dbReference type="ARBA" id="ARBA00022801"/>
    </source>
</evidence>
<dbReference type="PROSITE" id="PS00125">
    <property type="entry name" value="SER_THR_PHOSPHATASE"/>
    <property type="match status" value="1"/>
</dbReference>
<keyword evidence="4" id="KW-0904">Protein phosphatase</keyword>
<organism evidence="10 11">
    <name type="scientific">Calocera viscosa (strain TUFC12733)</name>
    <dbReference type="NCBI Taxonomy" id="1330018"/>
    <lineage>
        <taxon>Eukaryota</taxon>
        <taxon>Fungi</taxon>
        <taxon>Dikarya</taxon>
        <taxon>Basidiomycota</taxon>
        <taxon>Agaricomycotina</taxon>
        <taxon>Dacrymycetes</taxon>
        <taxon>Dacrymycetales</taxon>
        <taxon>Dacrymycetaceae</taxon>
        <taxon>Calocera</taxon>
    </lineage>
</organism>
<keyword evidence="5" id="KW-0464">Manganese</keyword>
<dbReference type="AlphaFoldDB" id="A0A167M5S1"/>
<dbReference type="Pfam" id="PF16891">
    <property type="entry name" value="STPPase_N"/>
    <property type="match status" value="1"/>
</dbReference>
<dbReference type="PANTHER" id="PTHR11668:SF300">
    <property type="entry name" value="SERINE_THREONINE-PROTEIN PHOSPHATASE"/>
    <property type="match status" value="1"/>
</dbReference>
<evidence type="ECO:0000313" key="11">
    <source>
        <dbReference type="Proteomes" id="UP000076738"/>
    </source>
</evidence>
<dbReference type="SMART" id="SM00156">
    <property type="entry name" value="PP2Ac"/>
    <property type="match status" value="1"/>
</dbReference>
<dbReference type="InterPro" id="IPR050341">
    <property type="entry name" value="PP1_catalytic_subunit"/>
</dbReference>
<protein>
    <recommendedName>
        <fullName evidence="8">Serine/threonine-protein phosphatase</fullName>
        <ecNumber evidence="8">3.1.3.16</ecNumber>
    </recommendedName>
</protein>
<dbReference type="Pfam" id="PF00149">
    <property type="entry name" value="Metallophos"/>
    <property type="match status" value="1"/>
</dbReference>
<dbReference type="OrthoDB" id="1930084at2759"/>
<dbReference type="EMBL" id="KV417284">
    <property type="protein sequence ID" value="KZO96363.1"/>
    <property type="molecule type" value="Genomic_DNA"/>
</dbReference>
<dbReference type="STRING" id="1330018.A0A167M5S1"/>
<proteinExistence type="inferred from homology"/>
<keyword evidence="2" id="KW-0479">Metal-binding</keyword>
<dbReference type="SUPFAM" id="SSF56300">
    <property type="entry name" value="Metallo-dependent phosphatases"/>
    <property type="match status" value="1"/>
</dbReference>
<dbReference type="InterPro" id="IPR004843">
    <property type="entry name" value="Calcineurin-like_PHP"/>
</dbReference>
<reference evidence="10 11" key="1">
    <citation type="journal article" date="2016" name="Mol. Biol. Evol.">
        <title>Comparative Genomics of Early-Diverging Mushroom-Forming Fungi Provides Insights into the Origins of Lignocellulose Decay Capabilities.</title>
        <authorList>
            <person name="Nagy L.G."/>
            <person name="Riley R."/>
            <person name="Tritt A."/>
            <person name="Adam C."/>
            <person name="Daum C."/>
            <person name="Floudas D."/>
            <person name="Sun H."/>
            <person name="Yadav J.S."/>
            <person name="Pangilinan J."/>
            <person name="Larsson K.H."/>
            <person name="Matsuura K."/>
            <person name="Barry K."/>
            <person name="Labutti K."/>
            <person name="Kuo R."/>
            <person name="Ohm R.A."/>
            <person name="Bhattacharya S.S."/>
            <person name="Shirouzu T."/>
            <person name="Yoshinaga Y."/>
            <person name="Martin F.M."/>
            <person name="Grigoriev I.V."/>
            <person name="Hibbett D.S."/>
        </authorList>
    </citation>
    <scope>NUCLEOTIDE SEQUENCE [LARGE SCALE GENOMIC DNA]</scope>
    <source>
        <strain evidence="10 11">TUFC12733</strain>
    </source>
</reference>
<evidence type="ECO:0000259" key="9">
    <source>
        <dbReference type="PROSITE" id="PS00125"/>
    </source>
</evidence>
<keyword evidence="11" id="KW-1185">Reference proteome</keyword>